<dbReference type="AlphaFoldDB" id="A0A0P8W2D9"/>
<dbReference type="Proteomes" id="UP000050326">
    <property type="component" value="Unassembled WGS sequence"/>
</dbReference>
<keyword evidence="5" id="KW-1185">Reference proteome</keyword>
<dbReference type="InterPro" id="IPR001647">
    <property type="entry name" value="HTH_TetR"/>
</dbReference>
<accession>A0A0P8W2D9</accession>
<sequence>MKQDIKRKIINATIKLIEEKANKPEDVTVRDICKEAEVGLSQINYHFQTKENLIAQCIQEIIGNVISNVPRESPLLQGKSAAETLKLRMLYTLNFLYANENISRISILTDQHNARIGDNTNQTINGYSPLVEAVCRERNITADPKELAALMVFSLQGMFLRTDVVRDVLGIDLRSEAGRKKLADNYVETTFREV</sequence>
<dbReference type="STRING" id="36849.OXPF_37440"/>
<gene>
    <name evidence="4" type="primary">betI</name>
    <name evidence="4" type="ORF">OXPF_37440</name>
</gene>
<evidence type="ECO:0000313" key="5">
    <source>
        <dbReference type="Proteomes" id="UP000050326"/>
    </source>
</evidence>
<dbReference type="RefSeq" id="WP_054876722.1">
    <property type="nucleotide sequence ID" value="NZ_LKET01000056.1"/>
</dbReference>
<dbReference type="InterPro" id="IPR009057">
    <property type="entry name" value="Homeodomain-like_sf"/>
</dbReference>
<evidence type="ECO:0000256" key="2">
    <source>
        <dbReference type="PROSITE-ProRule" id="PRU00335"/>
    </source>
</evidence>
<dbReference type="OrthoDB" id="9789566at2"/>
<evidence type="ECO:0000259" key="3">
    <source>
        <dbReference type="PROSITE" id="PS50977"/>
    </source>
</evidence>
<evidence type="ECO:0000313" key="4">
    <source>
        <dbReference type="EMBL" id="KPU42690.1"/>
    </source>
</evidence>
<comment type="caution">
    <text evidence="4">The sequence shown here is derived from an EMBL/GenBank/DDBJ whole genome shotgun (WGS) entry which is preliminary data.</text>
</comment>
<evidence type="ECO:0000256" key="1">
    <source>
        <dbReference type="ARBA" id="ARBA00023125"/>
    </source>
</evidence>
<dbReference type="SUPFAM" id="SSF46689">
    <property type="entry name" value="Homeodomain-like"/>
    <property type="match status" value="1"/>
</dbReference>
<dbReference type="PATRIC" id="fig|36849.3.peg.3961"/>
<dbReference type="InterPro" id="IPR050624">
    <property type="entry name" value="HTH-type_Tx_Regulator"/>
</dbReference>
<dbReference type="GO" id="GO:0003677">
    <property type="term" value="F:DNA binding"/>
    <property type="evidence" value="ECO:0007669"/>
    <property type="project" value="UniProtKB-UniRule"/>
</dbReference>
<dbReference type="PROSITE" id="PS50977">
    <property type="entry name" value="HTH_TETR_2"/>
    <property type="match status" value="1"/>
</dbReference>
<proteinExistence type="predicted"/>
<keyword evidence="1 2" id="KW-0238">DNA-binding</keyword>
<organism evidence="4 5">
    <name type="scientific">Oxobacter pfennigii</name>
    <dbReference type="NCBI Taxonomy" id="36849"/>
    <lineage>
        <taxon>Bacteria</taxon>
        <taxon>Bacillati</taxon>
        <taxon>Bacillota</taxon>
        <taxon>Clostridia</taxon>
        <taxon>Eubacteriales</taxon>
        <taxon>Clostridiaceae</taxon>
        <taxon>Oxobacter</taxon>
    </lineage>
</organism>
<protein>
    <submittedName>
        <fullName evidence="4">HTH-type transcriptional regulator BetI</fullName>
    </submittedName>
</protein>
<feature type="DNA-binding region" description="H-T-H motif" evidence="2">
    <location>
        <begin position="28"/>
        <end position="47"/>
    </location>
</feature>
<dbReference type="Gene3D" id="1.10.357.10">
    <property type="entry name" value="Tetracycline Repressor, domain 2"/>
    <property type="match status" value="1"/>
</dbReference>
<dbReference type="PANTHER" id="PTHR43479">
    <property type="entry name" value="ACREF/ENVCD OPERON REPRESSOR-RELATED"/>
    <property type="match status" value="1"/>
</dbReference>
<feature type="domain" description="HTH tetR-type" evidence="3">
    <location>
        <begin position="3"/>
        <end position="65"/>
    </location>
</feature>
<reference evidence="4 5" key="1">
    <citation type="submission" date="2015-09" db="EMBL/GenBank/DDBJ databases">
        <title>Genome sequence of Oxobacter pfennigii DSM 3222.</title>
        <authorList>
            <person name="Poehlein A."/>
            <person name="Bengelsdorf F.R."/>
            <person name="Schiel-Bengelsdorf B."/>
            <person name="Duerre P."/>
            <person name="Daniel R."/>
        </authorList>
    </citation>
    <scope>NUCLEOTIDE SEQUENCE [LARGE SCALE GENOMIC DNA]</scope>
    <source>
        <strain evidence="4 5">DSM 3222</strain>
    </source>
</reference>
<name>A0A0P8W2D9_9CLOT</name>
<dbReference type="EMBL" id="LKET01000056">
    <property type="protein sequence ID" value="KPU42690.1"/>
    <property type="molecule type" value="Genomic_DNA"/>
</dbReference>
<dbReference type="PANTHER" id="PTHR43479:SF11">
    <property type="entry name" value="ACREF_ENVCD OPERON REPRESSOR-RELATED"/>
    <property type="match status" value="1"/>
</dbReference>
<dbReference type="Pfam" id="PF00440">
    <property type="entry name" value="TetR_N"/>
    <property type="match status" value="1"/>
</dbReference>